<gene>
    <name evidence="1" type="ORF">C5167_037096</name>
</gene>
<evidence type="ECO:0000313" key="2">
    <source>
        <dbReference type="Proteomes" id="UP000316621"/>
    </source>
</evidence>
<dbReference type="EMBL" id="CM010715">
    <property type="protein sequence ID" value="RZC44151.1"/>
    <property type="molecule type" value="Genomic_DNA"/>
</dbReference>
<proteinExistence type="predicted"/>
<keyword evidence="2" id="KW-1185">Reference proteome</keyword>
<protein>
    <submittedName>
        <fullName evidence="1">Uncharacterized protein</fullName>
    </submittedName>
</protein>
<dbReference type="Proteomes" id="UP000316621">
    <property type="component" value="Chromosome 1"/>
</dbReference>
<reference evidence="1 2" key="1">
    <citation type="journal article" date="2018" name="Science">
        <title>The opium poppy genome and morphinan production.</title>
        <authorList>
            <person name="Guo L."/>
            <person name="Winzer T."/>
            <person name="Yang X."/>
            <person name="Li Y."/>
            <person name="Ning Z."/>
            <person name="He Z."/>
            <person name="Teodor R."/>
            <person name="Lu Y."/>
            <person name="Bowser T.A."/>
            <person name="Graham I.A."/>
            <person name="Ye K."/>
        </authorList>
    </citation>
    <scope>NUCLEOTIDE SEQUENCE [LARGE SCALE GENOMIC DNA]</scope>
    <source>
        <strain evidence="2">cv. HN1</strain>
        <tissue evidence="1">Leaves</tissue>
    </source>
</reference>
<name>A0A4Y7I940_PAPSO</name>
<dbReference type="AlphaFoldDB" id="A0A4Y7I940"/>
<evidence type="ECO:0000313" key="1">
    <source>
        <dbReference type="EMBL" id="RZC44151.1"/>
    </source>
</evidence>
<organism evidence="1 2">
    <name type="scientific">Papaver somniferum</name>
    <name type="common">Opium poppy</name>
    <dbReference type="NCBI Taxonomy" id="3469"/>
    <lineage>
        <taxon>Eukaryota</taxon>
        <taxon>Viridiplantae</taxon>
        <taxon>Streptophyta</taxon>
        <taxon>Embryophyta</taxon>
        <taxon>Tracheophyta</taxon>
        <taxon>Spermatophyta</taxon>
        <taxon>Magnoliopsida</taxon>
        <taxon>Ranunculales</taxon>
        <taxon>Papaveraceae</taxon>
        <taxon>Papaveroideae</taxon>
        <taxon>Papaver</taxon>
    </lineage>
</organism>
<dbReference type="Gramene" id="RZC44151">
    <property type="protein sequence ID" value="RZC44151"/>
    <property type="gene ID" value="C5167_037096"/>
</dbReference>
<accession>A0A4Y7I940</accession>
<sequence length="43" mass="4748">MLMAAILPHTDPFCTICMNGMDGFLKVVVVVVDRRRLVALEDG</sequence>